<feature type="chain" id="PRO_5018280505" description="LPS-assembly lipoprotein LptE" evidence="6">
    <location>
        <begin position="19"/>
        <end position="166"/>
    </location>
</feature>
<dbReference type="GO" id="GO:0019867">
    <property type="term" value="C:outer membrane"/>
    <property type="evidence" value="ECO:0007669"/>
    <property type="project" value="InterPro"/>
</dbReference>
<dbReference type="RefSeq" id="WP_123106018.1">
    <property type="nucleotide sequence ID" value="NZ_CP127527.1"/>
</dbReference>
<keyword evidence="4" id="KW-0998">Cell outer membrane</keyword>
<reference evidence="7" key="1">
    <citation type="submission" date="2018-10" db="EMBL/GenBank/DDBJ databases">
        <title>Acidithiobacillus sulfuriphilus sp. nov.: an extremely acidophilic sulfur-oxidizing chemolithotroph isolated from a neutral pH environment.</title>
        <authorList>
            <person name="Falagan C."/>
            <person name="Moya-Beltran A."/>
            <person name="Quatrini R."/>
            <person name="Johnson D.B."/>
        </authorList>
    </citation>
    <scope>NUCLEOTIDE SEQUENCE [LARGE SCALE GENOMIC DNA]</scope>
    <source>
        <strain evidence="7">CJ-2</strain>
    </source>
</reference>
<gene>
    <name evidence="7" type="ORF">EC580_13745</name>
</gene>
<name>A0A3M8QQA8_9PROT</name>
<evidence type="ECO:0000256" key="1">
    <source>
        <dbReference type="ARBA" id="ARBA00022729"/>
    </source>
</evidence>
<dbReference type="PANTHER" id="PTHR38098:SF1">
    <property type="entry name" value="LPS-ASSEMBLY LIPOPROTEIN LPTE"/>
    <property type="match status" value="1"/>
</dbReference>
<dbReference type="Gene3D" id="3.30.160.150">
    <property type="entry name" value="Lipoprotein like domain"/>
    <property type="match status" value="1"/>
</dbReference>
<dbReference type="PROSITE" id="PS51257">
    <property type="entry name" value="PROKAR_LIPOPROTEIN"/>
    <property type="match status" value="1"/>
</dbReference>
<evidence type="ECO:0000256" key="5">
    <source>
        <dbReference type="ARBA" id="ARBA00023288"/>
    </source>
</evidence>
<comment type="caution">
    <text evidence="7">The sequence shown here is derived from an EMBL/GenBank/DDBJ whole genome shotgun (WGS) entry which is preliminary data.</text>
</comment>
<keyword evidence="5" id="KW-0449">Lipoprotein</keyword>
<keyword evidence="3" id="KW-0564">Palmitate</keyword>
<sequence>MKRLLLAMGLALSLSACGFHLQGGAAIPPTLAGLRVEGNGPAGGSLAQATARALEREGNYPQKTGPVLRIDNAGISQRIISISPTSGAAVEFLNTLRAEISVVGADGKTLLPPQPLLLENSFSFNSANPLATSEQQNTAQRTMLRQAAQQILARVLNSPRFREAQP</sequence>
<evidence type="ECO:0000256" key="4">
    <source>
        <dbReference type="ARBA" id="ARBA00023237"/>
    </source>
</evidence>
<feature type="signal peptide" evidence="6">
    <location>
        <begin position="1"/>
        <end position="18"/>
    </location>
</feature>
<evidence type="ECO:0008006" key="8">
    <source>
        <dbReference type="Google" id="ProtNLM"/>
    </source>
</evidence>
<dbReference type="Pfam" id="PF04390">
    <property type="entry name" value="LptE"/>
    <property type="match status" value="1"/>
</dbReference>
<evidence type="ECO:0000256" key="2">
    <source>
        <dbReference type="ARBA" id="ARBA00023136"/>
    </source>
</evidence>
<dbReference type="GO" id="GO:0043165">
    <property type="term" value="P:Gram-negative-bacterium-type cell outer membrane assembly"/>
    <property type="evidence" value="ECO:0007669"/>
    <property type="project" value="InterPro"/>
</dbReference>
<dbReference type="AlphaFoldDB" id="A0A3M8QQA8"/>
<evidence type="ECO:0000256" key="3">
    <source>
        <dbReference type="ARBA" id="ARBA00023139"/>
    </source>
</evidence>
<dbReference type="GO" id="GO:1990351">
    <property type="term" value="C:transporter complex"/>
    <property type="evidence" value="ECO:0007669"/>
    <property type="project" value="TreeGrafter"/>
</dbReference>
<dbReference type="EMBL" id="RIZI01000194">
    <property type="protein sequence ID" value="RNF57851.1"/>
    <property type="molecule type" value="Genomic_DNA"/>
</dbReference>
<dbReference type="HAMAP" id="MF_01186">
    <property type="entry name" value="LPS_assembly_LptE"/>
    <property type="match status" value="1"/>
</dbReference>
<proteinExistence type="inferred from homology"/>
<dbReference type="GO" id="GO:0001530">
    <property type="term" value="F:lipopolysaccharide binding"/>
    <property type="evidence" value="ECO:0007669"/>
    <property type="project" value="TreeGrafter"/>
</dbReference>
<dbReference type="GO" id="GO:0015920">
    <property type="term" value="P:lipopolysaccharide transport"/>
    <property type="evidence" value="ECO:0007669"/>
    <property type="project" value="TreeGrafter"/>
</dbReference>
<accession>A0A3M8QQA8</accession>
<evidence type="ECO:0000313" key="7">
    <source>
        <dbReference type="EMBL" id="RNF57851.1"/>
    </source>
</evidence>
<dbReference type="OrthoDB" id="5295958at2"/>
<keyword evidence="1 6" id="KW-0732">Signal</keyword>
<protein>
    <recommendedName>
        <fullName evidence="8">LPS-assembly lipoprotein LptE</fullName>
    </recommendedName>
</protein>
<dbReference type="InterPro" id="IPR007485">
    <property type="entry name" value="LPS_assembly_LptE"/>
</dbReference>
<evidence type="ECO:0000256" key="6">
    <source>
        <dbReference type="SAM" id="SignalP"/>
    </source>
</evidence>
<keyword evidence="2" id="KW-0472">Membrane</keyword>
<organism evidence="7">
    <name type="scientific">Acidithiobacillus sulfuriphilus</name>
    <dbReference type="NCBI Taxonomy" id="1867749"/>
    <lineage>
        <taxon>Bacteria</taxon>
        <taxon>Pseudomonadati</taxon>
        <taxon>Pseudomonadota</taxon>
        <taxon>Acidithiobacillia</taxon>
        <taxon>Acidithiobacillales</taxon>
        <taxon>Acidithiobacillaceae</taxon>
        <taxon>Acidithiobacillus</taxon>
    </lineage>
</organism>
<dbReference type="PANTHER" id="PTHR38098">
    <property type="entry name" value="LPS-ASSEMBLY LIPOPROTEIN LPTE"/>
    <property type="match status" value="1"/>
</dbReference>